<gene>
    <name evidence="1" type="ORF">IT41_18535</name>
</gene>
<sequence>MQSPEMMKRPAPVSKITLIWPMVWSGVGYCTDAAAQIGAVVDQFDQSCIHDRLDGIQKRFVLTFAQKLLTQLASSELVFLPGEEITGVGKGSGP</sequence>
<accession>A0A099EV16</accession>
<evidence type="ECO:0000313" key="2">
    <source>
        <dbReference type="Proteomes" id="UP000029846"/>
    </source>
</evidence>
<reference evidence="1 2" key="2">
    <citation type="submission" date="2014-10" db="EMBL/GenBank/DDBJ databases">
        <title>Paracoccus sanguinis sp. nov., isolated from clinical specimens of New York State patients.</title>
        <authorList>
            <person name="Mingle L.A."/>
            <person name="Cole J.A."/>
            <person name="Lapierre P."/>
            <person name="Musser K.A."/>
        </authorList>
    </citation>
    <scope>NUCLEOTIDE SEQUENCE [LARGE SCALE GENOMIC DNA]</scope>
    <source>
        <strain evidence="1 2">JCM 14014</strain>
    </source>
</reference>
<keyword evidence="2" id="KW-1185">Reference proteome</keyword>
<dbReference type="Proteomes" id="UP000029846">
    <property type="component" value="Unassembled WGS sequence"/>
</dbReference>
<comment type="caution">
    <text evidence="1">The sequence shown here is derived from an EMBL/GenBank/DDBJ whole genome shotgun (WGS) entry which is preliminary data.</text>
</comment>
<proteinExistence type="predicted"/>
<organism evidence="1 2">
    <name type="scientific">Paracoccus halophilus</name>
    <dbReference type="NCBI Taxonomy" id="376733"/>
    <lineage>
        <taxon>Bacteria</taxon>
        <taxon>Pseudomonadati</taxon>
        <taxon>Pseudomonadota</taxon>
        <taxon>Alphaproteobacteria</taxon>
        <taxon>Rhodobacterales</taxon>
        <taxon>Paracoccaceae</taxon>
        <taxon>Paracoccus</taxon>
    </lineage>
</organism>
<dbReference type="EMBL" id="JRKN01000047">
    <property type="protein sequence ID" value="KGJ02069.1"/>
    <property type="molecule type" value="Genomic_DNA"/>
</dbReference>
<evidence type="ECO:0000313" key="1">
    <source>
        <dbReference type="EMBL" id="KGJ02069.1"/>
    </source>
</evidence>
<reference evidence="1 2" key="1">
    <citation type="submission" date="2014-09" db="EMBL/GenBank/DDBJ databases">
        <authorList>
            <person name="McGinnis J.M."/>
            <person name="Wolfgang W.J."/>
        </authorList>
    </citation>
    <scope>NUCLEOTIDE SEQUENCE [LARGE SCALE GENOMIC DNA]</scope>
    <source>
        <strain evidence="1 2">JCM 14014</strain>
    </source>
</reference>
<protein>
    <submittedName>
        <fullName evidence="1">Uncharacterized protein</fullName>
    </submittedName>
</protein>
<dbReference type="AlphaFoldDB" id="A0A099EV16"/>
<dbReference type="RefSeq" id="WP_036743943.1">
    <property type="nucleotide sequence ID" value="NZ_FOJO01000043.1"/>
</dbReference>
<name>A0A099EV16_9RHOB</name>